<protein>
    <submittedName>
        <fullName evidence="2">BAAT/acyl-CoA thioester hydrolase</fullName>
    </submittedName>
</protein>
<evidence type="ECO:0000313" key="3">
    <source>
        <dbReference type="Proteomes" id="UP000000485"/>
    </source>
</evidence>
<reference evidence="3" key="1">
    <citation type="submission" date="2011-04" db="EMBL/GenBank/DDBJ databases">
        <title>Complete sequence of Cellvibrio gilvus ATCC 13127.</title>
        <authorList>
            <person name="Lucas S."/>
            <person name="Han J."/>
            <person name="Lapidus A."/>
            <person name="Cheng J.-F."/>
            <person name="Goodwin L."/>
            <person name="Pitluck S."/>
            <person name="Peters L."/>
            <person name="Munk A."/>
            <person name="Detter J.C."/>
            <person name="Han C."/>
            <person name="Tapia R."/>
            <person name="Land M."/>
            <person name="Hauser L."/>
            <person name="Kyrpides N."/>
            <person name="Ivanova N."/>
            <person name="Ovchinnikova G."/>
            <person name="Pagani I."/>
            <person name="Mead D."/>
            <person name="Brumm P."/>
            <person name="Woyke T."/>
        </authorList>
    </citation>
    <scope>NUCLEOTIDE SEQUENCE [LARGE SCALE GENOMIC DNA]</scope>
    <source>
        <strain evidence="3">ATCC 13127 / NRRL B-14078</strain>
    </source>
</reference>
<name>F8A568_CELGA</name>
<dbReference type="EMBL" id="CP002665">
    <property type="protein sequence ID" value="AEI13312.1"/>
    <property type="molecule type" value="Genomic_DNA"/>
</dbReference>
<proteinExistence type="predicted"/>
<organism evidence="2 3">
    <name type="scientific">Cellulomonas gilvus (strain ATCC 13127 / NRRL B-14078)</name>
    <name type="common">Cellvibrio gilvus</name>
    <dbReference type="NCBI Taxonomy" id="593907"/>
    <lineage>
        <taxon>Bacteria</taxon>
        <taxon>Bacillati</taxon>
        <taxon>Actinomycetota</taxon>
        <taxon>Actinomycetes</taxon>
        <taxon>Micrococcales</taxon>
        <taxon>Cellulomonadaceae</taxon>
        <taxon>Cellulomonas</taxon>
    </lineage>
</organism>
<dbReference type="KEGG" id="cga:Celgi_2818"/>
<dbReference type="AlphaFoldDB" id="F8A568"/>
<accession>F8A568</accession>
<feature type="region of interest" description="Disordered" evidence="1">
    <location>
        <begin position="128"/>
        <end position="147"/>
    </location>
</feature>
<dbReference type="RefSeq" id="WP_013884829.1">
    <property type="nucleotide sequence ID" value="NC_015671.1"/>
</dbReference>
<dbReference type="GO" id="GO:0016787">
    <property type="term" value="F:hydrolase activity"/>
    <property type="evidence" value="ECO:0007669"/>
    <property type="project" value="UniProtKB-KW"/>
</dbReference>
<keyword evidence="3" id="KW-1185">Reference proteome</keyword>
<evidence type="ECO:0000313" key="2">
    <source>
        <dbReference type="EMBL" id="AEI13312.1"/>
    </source>
</evidence>
<keyword evidence="2" id="KW-0378">Hydrolase</keyword>
<dbReference type="HOGENOM" id="CLU_1764736_0_0_11"/>
<gene>
    <name evidence="2" type="ordered locus">Celgi_2818</name>
</gene>
<sequence>MTGDAGVTGVTGLAGVTDVAALPEVTALPDVIAVTLVTTEEFSVRVGSLAPGDGVGCGARLDSSVGRARSSDRCVASSDGYADRWVASSDGADASSDGRAVRVVPAGVVVLDGVAGEPSGVDAARALPPATATAPRVPEMIQTERGS</sequence>
<dbReference type="STRING" id="593907.Celgi_2818"/>
<evidence type="ECO:0000256" key="1">
    <source>
        <dbReference type="SAM" id="MobiDB-lite"/>
    </source>
</evidence>
<dbReference type="Proteomes" id="UP000000485">
    <property type="component" value="Chromosome"/>
</dbReference>